<reference evidence="3 4" key="1">
    <citation type="submission" date="2016-11" db="EMBL/GenBank/DDBJ databases">
        <authorList>
            <person name="Jaros S."/>
            <person name="Januszkiewicz K."/>
            <person name="Wedrychowicz H."/>
        </authorList>
    </citation>
    <scope>NUCLEOTIDE SEQUENCE [LARGE SCALE GENOMIC DNA]</scope>
    <source>
        <strain evidence="3 4">DSM 14809</strain>
    </source>
</reference>
<dbReference type="PANTHER" id="PTHR45138">
    <property type="entry name" value="REGULATORY COMPONENTS OF SENSORY TRANSDUCTION SYSTEM"/>
    <property type="match status" value="1"/>
</dbReference>
<dbReference type="GO" id="GO:0052621">
    <property type="term" value="F:diguanylate cyclase activity"/>
    <property type="evidence" value="ECO:0007669"/>
    <property type="project" value="TreeGrafter"/>
</dbReference>
<evidence type="ECO:0000313" key="3">
    <source>
        <dbReference type="EMBL" id="SHI95003.1"/>
    </source>
</evidence>
<gene>
    <name evidence="3" type="ORF">SAMN02745725_01445</name>
</gene>
<dbReference type="PANTHER" id="PTHR45138:SF9">
    <property type="entry name" value="DIGUANYLATE CYCLASE DGCM-RELATED"/>
    <property type="match status" value="1"/>
</dbReference>
<feature type="transmembrane region" description="Helical" evidence="1">
    <location>
        <begin position="66"/>
        <end position="86"/>
    </location>
</feature>
<dbReference type="SUPFAM" id="SSF55073">
    <property type="entry name" value="Nucleotide cyclase"/>
    <property type="match status" value="1"/>
</dbReference>
<keyword evidence="4" id="KW-1185">Reference proteome</keyword>
<feature type="transmembrane region" description="Helical" evidence="1">
    <location>
        <begin position="174"/>
        <end position="192"/>
    </location>
</feature>
<dbReference type="InterPro" id="IPR000160">
    <property type="entry name" value="GGDEF_dom"/>
</dbReference>
<dbReference type="GO" id="GO:0005886">
    <property type="term" value="C:plasma membrane"/>
    <property type="evidence" value="ECO:0007669"/>
    <property type="project" value="TreeGrafter"/>
</dbReference>
<dbReference type="AlphaFoldDB" id="A0A1M6FBF1"/>
<organism evidence="3 4">
    <name type="scientific">Pseudobutyrivibrio xylanivorans DSM 14809</name>
    <dbReference type="NCBI Taxonomy" id="1123012"/>
    <lineage>
        <taxon>Bacteria</taxon>
        <taxon>Bacillati</taxon>
        <taxon>Bacillota</taxon>
        <taxon>Clostridia</taxon>
        <taxon>Lachnospirales</taxon>
        <taxon>Lachnospiraceae</taxon>
        <taxon>Pseudobutyrivibrio</taxon>
    </lineage>
</organism>
<feature type="transmembrane region" description="Helical" evidence="1">
    <location>
        <begin position="98"/>
        <end position="120"/>
    </location>
</feature>
<dbReference type="InterPro" id="IPR029787">
    <property type="entry name" value="Nucleotide_cyclase"/>
</dbReference>
<name>A0A1M6FBF1_PSEXY</name>
<feature type="transmembrane region" description="Helical" evidence="1">
    <location>
        <begin position="41"/>
        <end position="60"/>
    </location>
</feature>
<dbReference type="EMBL" id="FQYQ01000007">
    <property type="protein sequence ID" value="SHI95003.1"/>
    <property type="molecule type" value="Genomic_DNA"/>
</dbReference>
<keyword evidence="1" id="KW-0812">Transmembrane</keyword>
<feature type="transmembrane region" description="Helical" evidence="1">
    <location>
        <begin position="126"/>
        <end position="144"/>
    </location>
</feature>
<sequence length="495" mass="56846">MASNLFRAVTRRRQKNEDIREYFSVCMDAINEGNLYMLRRACMYISIIYLIMIVIALIFVPNFRVTWVHILMLPLMVIQYCINVYASKHTPIGTRATGIICCSFYFWLAMVFILIDTYVYSDKQAYFVPMLILVFPVLYIDRMYKYGWEEMTASITFTALSYHFKEFALFRRDVYMILGAYSVSMVLAHLILEMRSREALAMKELKGESSLDKLTHIFNKDALLSKIDAYFLQKPEDDYCAMMILDLDDFKSVNDNLGHNTGDILLENVGSLLIESFRAYDITGRYGGDEFVVLMPQMSDVSILQSRCKALQRLLGDINLGNSEPFTMSVGAIISNSIRDSNKLFMMADDALYKSKIDGKNNCTIWSVEQRSYEKPIILSINDGRVEAIRKLKEYKGDVFEILSAASDYDALCTISQYNKQLKLVLLEVNEENEFGTLTMKYMKQRESFNKIPILAVVKTLEGEKLAKELGVDKVLMYNSSDKEFGEAINTLVGM</sequence>
<dbReference type="GO" id="GO:0043709">
    <property type="term" value="P:cell adhesion involved in single-species biofilm formation"/>
    <property type="evidence" value="ECO:0007669"/>
    <property type="project" value="TreeGrafter"/>
</dbReference>
<dbReference type="STRING" id="185007.SAMN02910350_00287"/>
<dbReference type="InterPro" id="IPR043128">
    <property type="entry name" value="Rev_trsase/Diguanyl_cyclase"/>
</dbReference>
<dbReference type="Gene3D" id="3.30.70.270">
    <property type="match status" value="1"/>
</dbReference>
<dbReference type="InterPro" id="IPR050469">
    <property type="entry name" value="Diguanylate_Cyclase"/>
</dbReference>
<feature type="domain" description="GGDEF" evidence="2">
    <location>
        <begin position="238"/>
        <end position="368"/>
    </location>
</feature>
<dbReference type="SMART" id="SM00267">
    <property type="entry name" value="GGDEF"/>
    <property type="match status" value="1"/>
</dbReference>
<dbReference type="RefSeq" id="WP_072915087.1">
    <property type="nucleotide sequence ID" value="NZ_FQYQ01000007.1"/>
</dbReference>
<dbReference type="Proteomes" id="UP000184185">
    <property type="component" value="Unassembled WGS sequence"/>
</dbReference>
<dbReference type="CDD" id="cd01949">
    <property type="entry name" value="GGDEF"/>
    <property type="match status" value="1"/>
</dbReference>
<protein>
    <submittedName>
        <fullName evidence="3">Diguanylate cyclase (GGDEF) domain-containing protein</fullName>
    </submittedName>
</protein>
<proteinExistence type="predicted"/>
<dbReference type="OrthoDB" id="9804955at2"/>
<evidence type="ECO:0000256" key="1">
    <source>
        <dbReference type="SAM" id="Phobius"/>
    </source>
</evidence>
<accession>A0A1M6FBF1</accession>
<dbReference type="Pfam" id="PF00990">
    <property type="entry name" value="GGDEF"/>
    <property type="match status" value="1"/>
</dbReference>
<dbReference type="GO" id="GO:1902201">
    <property type="term" value="P:negative regulation of bacterial-type flagellum-dependent cell motility"/>
    <property type="evidence" value="ECO:0007669"/>
    <property type="project" value="TreeGrafter"/>
</dbReference>
<evidence type="ECO:0000313" key="4">
    <source>
        <dbReference type="Proteomes" id="UP000184185"/>
    </source>
</evidence>
<keyword evidence="1" id="KW-0472">Membrane</keyword>
<keyword evidence="1" id="KW-1133">Transmembrane helix</keyword>
<dbReference type="NCBIfam" id="TIGR00254">
    <property type="entry name" value="GGDEF"/>
    <property type="match status" value="1"/>
</dbReference>
<evidence type="ECO:0000259" key="2">
    <source>
        <dbReference type="PROSITE" id="PS50887"/>
    </source>
</evidence>
<dbReference type="PROSITE" id="PS50887">
    <property type="entry name" value="GGDEF"/>
    <property type="match status" value="1"/>
</dbReference>